<sequence>MPLSLVFSFQFTVPAFMIPVPKTYLLLLLSISLKTSLVTFTFVSSALNLVALISDFLPRDEYGLVPPLAANILLPSSKLLWQGNEHNHFLI</sequence>
<comment type="caution">
    <text evidence="1">The sequence shown here is derived from an EMBL/GenBank/DDBJ whole genome shotgun (WGS) entry which is preliminary data.</text>
</comment>
<dbReference type="EMBL" id="JARKNE010000005">
    <property type="protein sequence ID" value="KAK5832850.1"/>
    <property type="molecule type" value="Genomic_DNA"/>
</dbReference>
<protein>
    <submittedName>
        <fullName evidence="1">Uncharacterized protein</fullName>
    </submittedName>
</protein>
<organism evidence="1 2">
    <name type="scientific">Gossypium arboreum</name>
    <name type="common">Tree cotton</name>
    <name type="synonym">Gossypium nanking</name>
    <dbReference type="NCBI Taxonomy" id="29729"/>
    <lineage>
        <taxon>Eukaryota</taxon>
        <taxon>Viridiplantae</taxon>
        <taxon>Streptophyta</taxon>
        <taxon>Embryophyta</taxon>
        <taxon>Tracheophyta</taxon>
        <taxon>Spermatophyta</taxon>
        <taxon>Magnoliopsida</taxon>
        <taxon>eudicotyledons</taxon>
        <taxon>Gunneridae</taxon>
        <taxon>Pentapetalae</taxon>
        <taxon>rosids</taxon>
        <taxon>malvids</taxon>
        <taxon>Malvales</taxon>
        <taxon>Malvaceae</taxon>
        <taxon>Malvoideae</taxon>
        <taxon>Gossypium</taxon>
    </lineage>
</organism>
<dbReference type="Proteomes" id="UP001358586">
    <property type="component" value="Chromosome 5"/>
</dbReference>
<proteinExistence type="predicted"/>
<gene>
    <name evidence="1" type="ORF">PVK06_016653</name>
</gene>
<evidence type="ECO:0000313" key="2">
    <source>
        <dbReference type="Proteomes" id="UP001358586"/>
    </source>
</evidence>
<accession>A0ABR0Q114</accession>
<keyword evidence="2" id="KW-1185">Reference proteome</keyword>
<name>A0ABR0Q114_GOSAR</name>
<evidence type="ECO:0000313" key="1">
    <source>
        <dbReference type="EMBL" id="KAK5832850.1"/>
    </source>
</evidence>
<reference evidence="1 2" key="1">
    <citation type="submission" date="2023-03" db="EMBL/GenBank/DDBJ databases">
        <title>WGS of Gossypium arboreum.</title>
        <authorList>
            <person name="Yu D."/>
        </authorList>
    </citation>
    <scope>NUCLEOTIDE SEQUENCE [LARGE SCALE GENOMIC DNA]</scope>
    <source>
        <tissue evidence="1">Leaf</tissue>
    </source>
</reference>